<feature type="compositionally biased region" description="Polar residues" evidence="1">
    <location>
        <begin position="48"/>
        <end position="72"/>
    </location>
</feature>
<proteinExistence type="predicted"/>
<feature type="compositionally biased region" description="Basic and acidic residues" evidence="1">
    <location>
        <begin position="34"/>
        <end position="44"/>
    </location>
</feature>
<dbReference type="EMBL" id="JAGIYY010000004">
    <property type="protein sequence ID" value="MBP0439883.1"/>
    <property type="molecule type" value="Genomic_DNA"/>
</dbReference>
<dbReference type="RefSeq" id="WP_209335902.1">
    <property type="nucleotide sequence ID" value="NZ_JAGIYY010000004.1"/>
</dbReference>
<feature type="compositionally biased region" description="Low complexity" evidence="1">
    <location>
        <begin position="23"/>
        <end position="33"/>
    </location>
</feature>
<protein>
    <submittedName>
        <fullName evidence="2">Uncharacterized protein</fullName>
    </submittedName>
</protein>
<sequence>MIDDKSPGAGASLPSQAQDAKPQSSSTSHTSGQGKDRGSVEGDARGQFVQSQHGKENNGVSSASPRVTTGTDDATFENDPGD</sequence>
<feature type="compositionally biased region" description="Polar residues" evidence="1">
    <location>
        <begin position="13"/>
        <end position="22"/>
    </location>
</feature>
<evidence type="ECO:0000256" key="1">
    <source>
        <dbReference type="SAM" id="MobiDB-lite"/>
    </source>
</evidence>
<reference evidence="2" key="1">
    <citation type="submission" date="2021-03" db="EMBL/GenBank/DDBJ databases">
        <title>Genome sequencing and assembly of Tianweitania sediminis.</title>
        <authorList>
            <person name="Chhetri G."/>
        </authorList>
    </citation>
    <scope>NUCLEOTIDE SEQUENCE</scope>
    <source>
        <strain evidence="2">Z8</strain>
    </source>
</reference>
<evidence type="ECO:0000313" key="3">
    <source>
        <dbReference type="Proteomes" id="UP000666240"/>
    </source>
</evidence>
<name>A0A8J7QZW2_9HYPH</name>
<dbReference type="Proteomes" id="UP000666240">
    <property type="component" value="Unassembled WGS sequence"/>
</dbReference>
<evidence type="ECO:0000313" key="2">
    <source>
        <dbReference type="EMBL" id="MBP0439883.1"/>
    </source>
</evidence>
<feature type="region of interest" description="Disordered" evidence="1">
    <location>
        <begin position="1"/>
        <end position="82"/>
    </location>
</feature>
<keyword evidence="3" id="KW-1185">Reference proteome</keyword>
<comment type="caution">
    <text evidence="2">The sequence shown here is derived from an EMBL/GenBank/DDBJ whole genome shotgun (WGS) entry which is preliminary data.</text>
</comment>
<dbReference type="AlphaFoldDB" id="A0A8J7QZW2"/>
<organism evidence="2 3">
    <name type="scientific">Tianweitania sediminis</name>
    <dbReference type="NCBI Taxonomy" id="1502156"/>
    <lineage>
        <taxon>Bacteria</taxon>
        <taxon>Pseudomonadati</taxon>
        <taxon>Pseudomonadota</taxon>
        <taxon>Alphaproteobacteria</taxon>
        <taxon>Hyphomicrobiales</taxon>
        <taxon>Phyllobacteriaceae</taxon>
        <taxon>Tianweitania</taxon>
    </lineage>
</organism>
<accession>A0A8J7QZW2</accession>
<gene>
    <name evidence="2" type="ORF">J5Y06_14590</name>
</gene>